<dbReference type="Proteomes" id="UP000034302">
    <property type="component" value="Unassembled WGS sequence"/>
</dbReference>
<dbReference type="InterPro" id="IPR016181">
    <property type="entry name" value="Acyl_CoA_acyltransferase"/>
</dbReference>
<feature type="domain" description="N-acetyltransferase" evidence="1">
    <location>
        <begin position="1"/>
        <end position="152"/>
    </location>
</feature>
<dbReference type="Gene3D" id="3.40.630.30">
    <property type="match status" value="1"/>
</dbReference>
<accession>A0A0G0BY34</accession>
<dbReference type="CDD" id="cd04301">
    <property type="entry name" value="NAT_SF"/>
    <property type="match status" value="1"/>
</dbReference>
<dbReference type="PANTHER" id="PTHR43451:SF1">
    <property type="entry name" value="ACETYLTRANSFERASE"/>
    <property type="match status" value="1"/>
</dbReference>
<comment type="caution">
    <text evidence="2">The sequence shown here is derived from an EMBL/GenBank/DDBJ whole genome shotgun (WGS) entry which is preliminary data.</text>
</comment>
<organism evidence="2 3">
    <name type="scientific">candidate division WS6 bacterium GW2011_GWC1_33_20</name>
    <dbReference type="NCBI Taxonomy" id="1619089"/>
    <lineage>
        <taxon>Bacteria</taxon>
        <taxon>Candidatus Dojkabacteria</taxon>
    </lineage>
</organism>
<dbReference type="InterPro" id="IPR052564">
    <property type="entry name" value="N-acetyltrans/Recomb-assoc"/>
</dbReference>
<dbReference type="SUPFAM" id="SSF55729">
    <property type="entry name" value="Acyl-CoA N-acyltransferases (Nat)"/>
    <property type="match status" value="1"/>
</dbReference>
<evidence type="ECO:0000259" key="1">
    <source>
        <dbReference type="PROSITE" id="PS51186"/>
    </source>
</evidence>
<name>A0A0G0BY34_9BACT</name>
<gene>
    <name evidence="2" type="ORF">UR34_C0011G0034</name>
</gene>
<dbReference type="AlphaFoldDB" id="A0A0G0BY34"/>
<dbReference type="InterPro" id="IPR000182">
    <property type="entry name" value="GNAT_dom"/>
</dbReference>
<dbReference type="Pfam" id="PF13673">
    <property type="entry name" value="Acetyltransf_10"/>
    <property type="match status" value="1"/>
</dbReference>
<proteinExistence type="predicted"/>
<sequence length="152" mass="18361">MIRKVTNDIELNDILEIHKQCILETNSLYYETNVIKEWLSTITIENIKEQLDKSTWIVYIRDNILGFAQYSLKDKSIFQIQVHPNYQGKSIGKEIYKYIEDDFRKENTEYISIYSTLNAIPFYKSLGFEYIKDIYFPLENEKIRMIEMRKYI</sequence>
<evidence type="ECO:0000313" key="2">
    <source>
        <dbReference type="EMBL" id="KKP43780.1"/>
    </source>
</evidence>
<evidence type="ECO:0000313" key="3">
    <source>
        <dbReference type="Proteomes" id="UP000034302"/>
    </source>
</evidence>
<dbReference type="PANTHER" id="PTHR43451">
    <property type="entry name" value="ACETYLTRANSFERASE (GNAT) FAMILY PROTEIN"/>
    <property type="match status" value="1"/>
</dbReference>
<protein>
    <recommendedName>
        <fullName evidence="1">N-acetyltransferase domain-containing protein</fullName>
    </recommendedName>
</protein>
<reference evidence="2 3" key="1">
    <citation type="journal article" date="2015" name="Nature">
        <title>rRNA introns, odd ribosomes, and small enigmatic genomes across a large radiation of phyla.</title>
        <authorList>
            <person name="Brown C.T."/>
            <person name="Hug L.A."/>
            <person name="Thomas B.C."/>
            <person name="Sharon I."/>
            <person name="Castelle C.J."/>
            <person name="Singh A."/>
            <person name="Wilkins M.J."/>
            <person name="Williams K.H."/>
            <person name="Banfield J.F."/>
        </authorList>
    </citation>
    <scope>NUCLEOTIDE SEQUENCE [LARGE SCALE GENOMIC DNA]</scope>
</reference>
<dbReference type="EMBL" id="LBOV01000011">
    <property type="protein sequence ID" value="KKP43780.1"/>
    <property type="molecule type" value="Genomic_DNA"/>
</dbReference>
<dbReference type="GO" id="GO:0016747">
    <property type="term" value="F:acyltransferase activity, transferring groups other than amino-acyl groups"/>
    <property type="evidence" value="ECO:0007669"/>
    <property type="project" value="InterPro"/>
</dbReference>
<dbReference type="PROSITE" id="PS51186">
    <property type="entry name" value="GNAT"/>
    <property type="match status" value="1"/>
</dbReference>